<name>C7YKU5_FUSV7</name>
<dbReference type="OMA" id="YNLENYH"/>
<evidence type="ECO:0000256" key="3">
    <source>
        <dbReference type="SAM" id="SignalP"/>
    </source>
</evidence>
<dbReference type="GeneID" id="9671385"/>
<feature type="coiled-coil region" evidence="1">
    <location>
        <begin position="38"/>
        <end position="95"/>
    </location>
</feature>
<feature type="signal peptide" evidence="3">
    <location>
        <begin position="1"/>
        <end position="19"/>
    </location>
</feature>
<dbReference type="HOGENOM" id="CLU_597382_0_0_1"/>
<evidence type="ECO:0008006" key="6">
    <source>
        <dbReference type="Google" id="ProtNLM"/>
    </source>
</evidence>
<dbReference type="AlphaFoldDB" id="C7YKU5"/>
<dbReference type="eggNOG" id="ENOG502RJV7">
    <property type="taxonomic scope" value="Eukaryota"/>
</dbReference>
<sequence>MIALGEWLAITSLVMQVVAAVHGVIKIFEKAQNAPKELEELRRSLLRLSDNCDQIRAQGETTESFPLQQYDIDEIRNTLEQCKKLLEDYRDAQSENGVLRAVWGTQNHDEVVRYQTLIDRHFVQILLPFWMKTLCRTPWGSSEEDRAVVPSVGNLPVRKKSCVPREQVDKLAEGLEQLNNDESPSESKKTLQKLDKVLQQCWQSLGLPVDNANTIPLLAGLSLLASAEKTGMVTFDSHSSVRLILHHRPNYTTESYGARTLENAPKKHKHIRLNKVHIMARDNKCRILLYQNKDASVRVTQIIPFGCIPWTPKKENTRVSFLKPCVVTIIDEDGHHIYHIDPKYRFASLGPCQRFQETLREREHLGAFDFVKLSDNEDLLSRRQSSIGDGCRHKEYDLAIFNCTAVLTSSSRNPLKRRHHTDIVQLLSTKIHPATSVHIQFETVPDFKRFFESSHSPPPELNFVLPSPTVDWLSSEPTPSDSTWQENMPPKLEDLDIGQGWDLPWGPESSESRASTAVDY</sequence>
<keyword evidence="5" id="KW-1185">Reference proteome</keyword>
<dbReference type="VEuPathDB" id="FungiDB:NECHADRAFT_77298"/>
<dbReference type="RefSeq" id="XP_003052391.1">
    <property type="nucleotide sequence ID" value="XM_003052345.1"/>
</dbReference>
<protein>
    <recommendedName>
        <fullName evidence="6">Fungal N-terminal domain-containing protein</fullName>
    </recommendedName>
</protein>
<feature type="chain" id="PRO_5002987347" description="Fungal N-terminal domain-containing protein" evidence="3">
    <location>
        <begin position="20"/>
        <end position="520"/>
    </location>
</feature>
<reference evidence="4 5" key="1">
    <citation type="journal article" date="2009" name="PLoS Genet.">
        <title>The genome of Nectria haematococca: contribution of supernumerary chromosomes to gene expansion.</title>
        <authorList>
            <person name="Coleman J.J."/>
            <person name="Rounsley S.D."/>
            <person name="Rodriguez-Carres M."/>
            <person name="Kuo A."/>
            <person name="Wasmann C.C."/>
            <person name="Grimwood J."/>
            <person name="Schmutz J."/>
            <person name="Taga M."/>
            <person name="White G.J."/>
            <person name="Zhou S."/>
            <person name="Schwartz D.C."/>
            <person name="Freitag M."/>
            <person name="Ma L.J."/>
            <person name="Danchin E.G."/>
            <person name="Henrissat B."/>
            <person name="Coutinho P.M."/>
            <person name="Nelson D.R."/>
            <person name="Straney D."/>
            <person name="Napoli C.A."/>
            <person name="Barker B.M."/>
            <person name="Gribskov M."/>
            <person name="Rep M."/>
            <person name="Kroken S."/>
            <person name="Molnar I."/>
            <person name="Rensing C."/>
            <person name="Kennell J.C."/>
            <person name="Zamora J."/>
            <person name="Farman M.L."/>
            <person name="Selker E.U."/>
            <person name="Salamov A."/>
            <person name="Shapiro H."/>
            <person name="Pangilinan J."/>
            <person name="Lindquist E."/>
            <person name="Lamers C."/>
            <person name="Grigoriev I.V."/>
            <person name="Geiser D.M."/>
            <person name="Covert S.F."/>
            <person name="Temporini E."/>
            <person name="Vanetten H.D."/>
        </authorList>
    </citation>
    <scope>NUCLEOTIDE SEQUENCE [LARGE SCALE GENOMIC DNA]</scope>
    <source>
        <strain evidence="5">ATCC MYA-4622 / CBS 123669 / FGSC 9596 / NRRL 45880 / 77-13-4</strain>
    </source>
</reference>
<feature type="compositionally biased region" description="Polar residues" evidence="2">
    <location>
        <begin position="475"/>
        <end position="486"/>
    </location>
</feature>
<evidence type="ECO:0000256" key="2">
    <source>
        <dbReference type="SAM" id="MobiDB-lite"/>
    </source>
</evidence>
<feature type="region of interest" description="Disordered" evidence="2">
    <location>
        <begin position="472"/>
        <end position="520"/>
    </location>
</feature>
<accession>C7YKU5</accession>
<dbReference type="Proteomes" id="UP000005206">
    <property type="component" value="Chromosome 3"/>
</dbReference>
<keyword evidence="3" id="KW-0732">Signal</keyword>
<organism evidence="4 5">
    <name type="scientific">Fusarium vanettenii (strain ATCC MYA-4622 / CBS 123669 / FGSC 9596 / NRRL 45880 / 77-13-4)</name>
    <name type="common">Fusarium solani subsp. pisi</name>
    <dbReference type="NCBI Taxonomy" id="660122"/>
    <lineage>
        <taxon>Eukaryota</taxon>
        <taxon>Fungi</taxon>
        <taxon>Dikarya</taxon>
        <taxon>Ascomycota</taxon>
        <taxon>Pezizomycotina</taxon>
        <taxon>Sordariomycetes</taxon>
        <taxon>Hypocreomycetidae</taxon>
        <taxon>Hypocreales</taxon>
        <taxon>Nectriaceae</taxon>
        <taxon>Fusarium</taxon>
        <taxon>Fusarium solani species complex</taxon>
        <taxon>Fusarium vanettenii</taxon>
    </lineage>
</organism>
<evidence type="ECO:0000256" key="1">
    <source>
        <dbReference type="SAM" id="Coils"/>
    </source>
</evidence>
<gene>
    <name evidence="4" type="ORF">NECHADRAFT_77298</name>
</gene>
<dbReference type="InParanoid" id="C7YKU5"/>
<evidence type="ECO:0000313" key="4">
    <source>
        <dbReference type="EMBL" id="EEU46678.1"/>
    </source>
</evidence>
<dbReference type="OrthoDB" id="4576996at2759"/>
<evidence type="ECO:0000313" key="5">
    <source>
        <dbReference type="Proteomes" id="UP000005206"/>
    </source>
</evidence>
<dbReference type="KEGG" id="nhe:NECHADRAFT_77298"/>
<proteinExistence type="predicted"/>
<keyword evidence="1" id="KW-0175">Coiled coil</keyword>
<dbReference type="EMBL" id="GG698897">
    <property type="protein sequence ID" value="EEU46678.1"/>
    <property type="molecule type" value="Genomic_DNA"/>
</dbReference>